<feature type="chain" id="PRO_5012754340" description="C-type lectin domain-containing protein" evidence="1">
    <location>
        <begin position="17"/>
        <end position="208"/>
    </location>
</feature>
<reference evidence="3" key="1">
    <citation type="submission" date="2017-03" db="EMBL/GenBank/DDBJ databases">
        <title>Genomes of endolithic fungi from Antarctica.</title>
        <authorList>
            <person name="Coleine C."/>
            <person name="Masonjones S."/>
            <person name="Stajich J.E."/>
        </authorList>
    </citation>
    <scope>NUCLEOTIDE SEQUENCE [LARGE SCALE GENOMIC DNA]</scope>
    <source>
        <strain evidence="3">CCFEE 5527</strain>
    </source>
</reference>
<evidence type="ECO:0000313" key="3">
    <source>
        <dbReference type="Proteomes" id="UP000192596"/>
    </source>
</evidence>
<dbReference type="Proteomes" id="UP000192596">
    <property type="component" value="Unassembled WGS sequence"/>
</dbReference>
<sequence>MVRPLFFTTCIFPVLGILLERLEETELQHYTTTLHTWTPKLKYGHQTILSKIQKISAKVYKCAFVPRVLDPNRGRCENSWMSTEDSVDWSRAETECRSCYAILGWHVEIDAPHARWTIDFGDAWRPVELWRAVKVNEIFVFGERGVGRKNWVHYEDDIWWRADWQEDHVKAGLEKLRADVVSRRADGRFEPPNDVQRLCTAVKSGYSS</sequence>
<evidence type="ECO:0008006" key="4">
    <source>
        <dbReference type="Google" id="ProtNLM"/>
    </source>
</evidence>
<proteinExistence type="predicted"/>
<protein>
    <recommendedName>
        <fullName evidence="4">C-type lectin domain-containing protein</fullName>
    </recommendedName>
</protein>
<dbReference type="EMBL" id="NAJO01000042">
    <property type="protein sequence ID" value="OQN99046.1"/>
    <property type="molecule type" value="Genomic_DNA"/>
</dbReference>
<keyword evidence="3" id="KW-1185">Reference proteome</keyword>
<feature type="signal peptide" evidence="1">
    <location>
        <begin position="1"/>
        <end position="16"/>
    </location>
</feature>
<evidence type="ECO:0000313" key="2">
    <source>
        <dbReference type="EMBL" id="OQN99046.1"/>
    </source>
</evidence>
<accession>A0A1V8SIT2</accession>
<gene>
    <name evidence="2" type="ORF">B0A48_14907</name>
</gene>
<comment type="caution">
    <text evidence="2">The sequence shown here is derived from an EMBL/GenBank/DDBJ whole genome shotgun (WGS) entry which is preliminary data.</text>
</comment>
<name>A0A1V8SIT2_9PEZI</name>
<dbReference type="AlphaFoldDB" id="A0A1V8SIT2"/>
<keyword evidence="1" id="KW-0732">Signal</keyword>
<evidence type="ECO:0000256" key="1">
    <source>
        <dbReference type="SAM" id="SignalP"/>
    </source>
</evidence>
<organism evidence="2 3">
    <name type="scientific">Cryoendolithus antarcticus</name>
    <dbReference type="NCBI Taxonomy" id="1507870"/>
    <lineage>
        <taxon>Eukaryota</taxon>
        <taxon>Fungi</taxon>
        <taxon>Dikarya</taxon>
        <taxon>Ascomycota</taxon>
        <taxon>Pezizomycotina</taxon>
        <taxon>Dothideomycetes</taxon>
        <taxon>Dothideomycetidae</taxon>
        <taxon>Cladosporiales</taxon>
        <taxon>Cladosporiaceae</taxon>
        <taxon>Cryoendolithus</taxon>
    </lineage>
</organism>
<dbReference type="InParanoid" id="A0A1V8SIT2"/>